<evidence type="ECO:0000313" key="3">
    <source>
        <dbReference type="EMBL" id="MBA2227398.1"/>
    </source>
</evidence>
<reference evidence="3 4" key="1">
    <citation type="submission" date="2020-07" db="EMBL/GenBank/DDBJ databases">
        <title>Thermogemmata thermophila gen. nov., sp. nov., a novel moderate thermophilic planctomycete from a Kamchatka hot spring.</title>
        <authorList>
            <person name="Elcheninov A.G."/>
            <person name="Podosokorskaya O.A."/>
            <person name="Kovaleva O.L."/>
            <person name="Novikov A."/>
            <person name="Bonch-Osmolovskaya E.A."/>
            <person name="Toshchakov S.V."/>
            <person name="Kublanov I.V."/>
        </authorList>
    </citation>
    <scope>NUCLEOTIDE SEQUENCE [LARGE SCALE GENOMIC DNA]</scope>
    <source>
        <strain evidence="3 4">2918</strain>
    </source>
</reference>
<comment type="caution">
    <text evidence="3">The sequence shown here is derived from an EMBL/GenBank/DDBJ whole genome shotgun (WGS) entry which is preliminary data.</text>
</comment>
<dbReference type="Gene3D" id="3.40.50.720">
    <property type="entry name" value="NAD(P)-binding Rossmann-like Domain"/>
    <property type="match status" value="1"/>
</dbReference>
<name>A0A7V8VG41_9BACT</name>
<accession>A0A7V8VG41</accession>
<dbReference type="GO" id="GO:0016779">
    <property type="term" value="F:nucleotidyltransferase activity"/>
    <property type="evidence" value="ECO:0007669"/>
    <property type="project" value="UniProtKB-KW"/>
</dbReference>
<dbReference type="AlphaFoldDB" id="A0A7V8VG41"/>
<dbReference type="SUPFAM" id="SSF69572">
    <property type="entry name" value="Activating enzymes of the ubiquitin-like proteins"/>
    <property type="match status" value="1"/>
</dbReference>
<feature type="compositionally biased region" description="Basic and acidic residues" evidence="1">
    <location>
        <begin position="210"/>
        <end position="231"/>
    </location>
</feature>
<dbReference type="Pfam" id="PF00899">
    <property type="entry name" value="ThiF"/>
    <property type="match status" value="1"/>
</dbReference>
<evidence type="ECO:0000313" key="4">
    <source>
        <dbReference type="Proteomes" id="UP000542342"/>
    </source>
</evidence>
<dbReference type="RefSeq" id="WP_194539255.1">
    <property type="nucleotide sequence ID" value="NZ_JACEFB010000013.1"/>
</dbReference>
<dbReference type="InterPro" id="IPR035985">
    <property type="entry name" value="Ubiquitin-activating_enz"/>
</dbReference>
<dbReference type="InterPro" id="IPR000594">
    <property type="entry name" value="ThiF_NAD_FAD-bd"/>
</dbReference>
<protein>
    <submittedName>
        <fullName evidence="3">ThiF family adenylyltransferase</fullName>
    </submittedName>
</protein>
<dbReference type="GO" id="GO:0008641">
    <property type="term" value="F:ubiquitin-like modifier activating enzyme activity"/>
    <property type="evidence" value="ECO:0007669"/>
    <property type="project" value="InterPro"/>
</dbReference>
<evidence type="ECO:0000259" key="2">
    <source>
        <dbReference type="Pfam" id="PF00899"/>
    </source>
</evidence>
<evidence type="ECO:0000256" key="1">
    <source>
        <dbReference type="SAM" id="MobiDB-lite"/>
    </source>
</evidence>
<proteinExistence type="predicted"/>
<keyword evidence="3" id="KW-0808">Transferase</keyword>
<feature type="region of interest" description="Disordered" evidence="1">
    <location>
        <begin position="210"/>
        <end position="232"/>
    </location>
</feature>
<dbReference type="Proteomes" id="UP000542342">
    <property type="component" value="Unassembled WGS sequence"/>
</dbReference>
<organism evidence="3 4">
    <name type="scientific">Thermogemmata fonticola</name>
    <dbReference type="NCBI Taxonomy" id="2755323"/>
    <lineage>
        <taxon>Bacteria</taxon>
        <taxon>Pseudomonadati</taxon>
        <taxon>Planctomycetota</taxon>
        <taxon>Planctomycetia</taxon>
        <taxon>Gemmatales</taxon>
        <taxon>Gemmataceae</taxon>
        <taxon>Thermogemmata</taxon>
    </lineage>
</organism>
<sequence>MARLFQAGVGSGGMVVLDLLCRDSQIEQIVLVEPDVYAPHNVVRHLFPPSAIGRRKVEVAAEWVRERRPDLAVQTFACNLHDAAWQGELAAAAQACDVGICAVDNEPAKYAFDALMRRAGRPWTLGEVLSGGIGGWVHCFVPEGPCYGCVASYLQREVVEAPPSPPPDYSQPQAAQAELTIPASAAAIHAIASLHALVTRELLQAVWGKDEEKKKEEAKESGGAKDGEGTKESPLGFTSLLWSLQRVEGIFDEPFRSYRFRIARSPTCLLCSVRDRGVGPGEALDVALDQALARLAPP</sequence>
<feature type="domain" description="THIF-type NAD/FAD binding fold" evidence="2">
    <location>
        <begin position="7"/>
        <end position="213"/>
    </location>
</feature>
<gene>
    <name evidence="3" type="ORF">H0921_14665</name>
</gene>
<keyword evidence="4" id="KW-1185">Reference proteome</keyword>
<keyword evidence="3" id="KW-0548">Nucleotidyltransferase</keyword>
<dbReference type="EMBL" id="JACEFB010000013">
    <property type="protein sequence ID" value="MBA2227398.1"/>
    <property type="molecule type" value="Genomic_DNA"/>
</dbReference>